<reference evidence="5 6" key="1">
    <citation type="submission" date="2018-09" db="EMBL/GenBank/DDBJ databases">
        <title>YIM 75507 draft genome.</title>
        <authorList>
            <person name="Tang S."/>
            <person name="Feng Y."/>
        </authorList>
    </citation>
    <scope>NUCLEOTIDE SEQUENCE [LARGE SCALE GENOMIC DNA]</scope>
    <source>
        <strain evidence="5 6">YIM 75507</strain>
    </source>
</reference>
<dbReference type="PRINTS" id="PR00598">
    <property type="entry name" value="HTHMARR"/>
</dbReference>
<dbReference type="InterPro" id="IPR039422">
    <property type="entry name" value="MarR/SlyA-like"/>
</dbReference>
<dbReference type="SMART" id="SM00347">
    <property type="entry name" value="HTH_MARR"/>
    <property type="match status" value="1"/>
</dbReference>
<dbReference type="AlphaFoldDB" id="A0A3A4BDL0"/>
<keyword evidence="2" id="KW-0238">DNA-binding</keyword>
<dbReference type="PANTHER" id="PTHR33164:SF99">
    <property type="entry name" value="MARR FAMILY REGULATORY PROTEIN"/>
    <property type="match status" value="1"/>
</dbReference>
<protein>
    <submittedName>
        <fullName evidence="5">MarR family transcriptional regulator</fullName>
    </submittedName>
</protein>
<evidence type="ECO:0000256" key="2">
    <source>
        <dbReference type="ARBA" id="ARBA00023125"/>
    </source>
</evidence>
<dbReference type="GO" id="GO:0006950">
    <property type="term" value="P:response to stress"/>
    <property type="evidence" value="ECO:0007669"/>
    <property type="project" value="TreeGrafter"/>
</dbReference>
<dbReference type="Pfam" id="PF01047">
    <property type="entry name" value="MarR"/>
    <property type="match status" value="1"/>
</dbReference>
<comment type="caution">
    <text evidence="5">The sequence shown here is derived from an EMBL/GenBank/DDBJ whole genome shotgun (WGS) entry which is preliminary data.</text>
</comment>
<dbReference type="PANTHER" id="PTHR33164">
    <property type="entry name" value="TRANSCRIPTIONAL REGULATOR, MARR FAMILY"/>
    <property type="match status" value="1"/>
</dbReference>
<dbReference type="PROSITE" id="PS01117">
    <property type="entry name" value="HTH_MARR_1"/>
    <property type="match status" value="1"/>
</dbReference>
<dbReference type="SUPFAM" id="SSF46785">
    <property type="entry name" value="Winged helix' DNA-binding domain"/>
    <property type="match status" value="1"/>
</dbReference>
<proteinExistence type="predicted"/>
<dbReference type="Proteomes" id="UP000265768">
    <property type="component" value="Unassembled WGS sequence"/>
</dbReference>
<organism evidence="5 6">
    <name type="scientific">Bailinhaonella thermotolerans</name>
    <dbReference type="NCBI Taxonomy" id="1070861"/>
    <lineage>
        <taxon>Bacteria</taxon>
        <taxon>Bacillati</taxon>
        <taxon>Actinomycetota</taxon>
        <taxon>Actinomycetes</taxon>
        <taxon>Streptosporangiales</taxon>
        <taxon>Streptosporangiaceae</taxon>
        <taxon>Bailinhaonella</taxon>
    </lineage>
</organism>
<dbReference type="InterPro" id="IPR023187">
    <property type="entry name" value="Tscrpt_reg_MarR-type_CS"/>
</dbReference>
<dbReference type="InterPro" id="IPR036388">
    <property type="entry name" value="WH-like_DNA-bd_sf"/>
</dbReference>
<dbReference type="GO" id="GO:0003700">
    <property type="term" value="F:DNA-binding transcription factor activity"/>
    <property type="evidence" value="ECO:0007669"/>
    <property type="project" value="InterPro"/>
</dbReference>
<gene>
    <name evidence="5" type="ORF">D5H75_12570</name>
</gene>
<dbReference type="InterPro" id="IPR036390">
    <property type="entry name" value="WH_DNA-bd_sf"/>
</dbReference>
<evidence type="ECO:0000256" key="3">
    <source>
        <dbReference type="ARBA" id="ARBA00023163"/>
    </source>
</evidence>
<evidence type="ECO:0000256" key="1">
    <source>
        <dbReference type="ARBA" id="ARBA00023015"/>
    </source>
</evidence>
<dbReference type="GO" id="GO:0003677">
    <property type="term" value="F:DNA binding"/>
    <property type="evidence" value="ECO:0007669"/>
    <property type="project" value="UniProtKB-KW"/>
</dbReference>
<dbReference type="Gene3D" id="1.10.10.10">
    <property type="entry name" value="Winged helix-like DNA-binding domain superfamily/Winged helix DNA-binding domain"/>
    <property type="match status" value="1"/>
</dbReference>
<evidence type="ECO:0000313" key="6">
    <source>
        <dbReference type="Proteomes" id="UP000265768"/>
    </source>
</evidence>
<keyword evidence="3" id="KW-0804">Transcription</keyword>
<keyword evidence="1" id="KW-0805">Transcription regulation</keyword>
<name>A0A3A4BDL0_9ACTN</name>
<evidence type="ECO:0000259" key="4">
    <source>
        <dbReference type="PROSITE" id="PS50995"/>
    </source>
</evidence>
<accession>A0A3A4BDL0</accession>
<sequence>MHTHLMQSHLFRLHRCGMVRSVELVDEWRELLKRHAAVSCALERALQDGHGLGMSEFELLDRMVELDRPKYRVQELADAVHLSQSASSRLVARLERAGLVTRLMCDQDRRGIFVALTEEGRRRQTEAMPTHRAVLEQTLRAPLTSRCSG</sequence>
<feature type="domain" description="HTH marR-type" evidence="4">
    <location>
        <begin position="21"/>
        <end position="149"/>
    </location>
</feature>
<dbReference type="EMBL" id="QZEY01000004">
    <property type="protein sequence ID" value="RJL32380.1"/>
    <property type="molecule type" value="Genomic_DNA"/>
</dbReference>
<dbReference type="PROSITE" id="PS50995">
    <property type="entry name" value="HTH_MARR_2"/>
    <property type="match status" value="1"/>
</dbReference>
<dbReference type="OrthoDB" id="5195026at2"/>
<evidence type="ECO:0000313" key="5">
    <source>
        <dbReference type="EMBL" id="RJL32380.1"/>
    </source>
</evidence>
<keyword evidence="6" id="KW-1185">Reference proteome</keyword>
<dbReference type="InterPro" id="IPR000835">
    <property type="entry name" value="HTH_MarR-typ"/>
</dbReference>